<name>A0A7X6R5R8_9NOCA</name>
<dbReference type="Gene3D" id="3.10.450.50">
    <property type="match status" value="1"/>
</dbReference>
<dbReference type="InterPro" id="IPR011944">
    <property type="entry name" value="Steroid_delta5-4_isomerase"/>
</dbReference>
<dbReference type="SUPFAM" id="SSF54427">
    <property type="entry name" value="NTF2-like"/>
    <property type="match status" value="1"/>
</dbReference>
<evidence type="ECO:0000313" key="2">
    <source>
        <dbReference type="EMBL" id="NKY29647.1"/>
    </source>
</evidence>
<dbReference type="InterPro" id="IPR037401">
    <property type="entry name" value="SnoaL-like"/>
</dbReference>
<evidence type="ECO:0000259" key="1">
    <source>
        <dbReference type="Pfam" id="PF12680"/>
    </source>
</evidence>
<dbReference type="NCBIfam" id="TIGR02246">
    <property type="entry name" value="SgcJ/EcaC family oxidoreductase"/>
    <property type="match status" value="1"/>
</dbReference>
<dbReference type="Proteomes" id="UP000540698">
    <property type="component" value="Unassembled WGS sequence"/>
</dbReference>
<gene>
    <name evidence="2" type="ORF">HGB38_26055</name>
</gene>
<dbReference type="InterPro" id="IPR032710">
    <property type="entry name" value="NTF2-like_dom_sf"/>
</dbReference>
<evidence type="ECO:0000313" key="3">
    <source>
        <dbReference type="Proteomes" id="UP000540698"/>
    </source>
</evidence>
<proteinExistence type="predicted"/>
<protein>
    <submittedName>
        <fullName evidence="2">SgcJ/EcaC family oxidoreductase</fullName>
    </submittedName>
</protein>
<feature type="domain" description="SnoaL-like" evidence="1">
    <location>
        <begin position="14"/>
        <end position="123"/>
    </location>
</feature>
<sequence length="140" mass="15826">MTLDSPVESPREVVERLFSELRSRDAKAFVARFAPDAIFEIPFTLPGLPARLEGREAIREHLAQRWSGLSGIEVHAIHPQVYETTDPEVLLVENEVDMTVPGTGRARVRTSVNVVHVRDGEVVLFRDYMDTARFARSAKR</sequence>
<reference evidence="2 3" key="1">
    <citation type="submission" date="2020-04" db="EMBL/GenBank/DDBJ databases">
        <title>MicrobeNet Type strains.</title>
        <authorList>
            <person name="Nicholson A.C."/>
        </authorList>
    </citation>
    <scope>NUCLEOTIDE SEQUENCE [LARGE SCALE GENOMIC DNA]</scope>
    <source>
        <strain evidence="2 3">DSM 44956</strain>
    </source>
</reference>
<organism evidence="2 3">
    <name type="scientific">Nocardia gamkensis</name>
    <dbReference type="NCBI Taxonomy" id="352869"/>
    <lineage>
        <taxon>Bacteria</taxon>
        <taxon>Bacillati</taxon>
        <taxon>Actinomycetota</taxon>
        <taxon>Actinomycetes</taxon>
        <taxon>Mycobacteriales</taxon>
        <taxon>Nocardiaceae</taxon>
        <taxon>Nocardia</taxon>
    </lineage>
</organism>
<keyword evidence="3" id="KW-1185">Reference proteome</keyword>
<dbReference type="EMBL" id="JAAXOS010000013">
    <property type="protein sequence ID" value="NKY29647.1"/>
    <property type="molecule type" value="Genomic_DNA"/>
</dbReference>
<comment type="caution">
    <text evidence="2">The sequence shown here is derived from an EMBL/GenBank/DDBJ whole genome shotgun (WGS) entry which is preliminary data.</text>
</comment>
<accession>A0A7X6R5R8</accession>
<dbReference type="Pfam" id="PF12680">
    <property type="entry name" value="SnoaL_2"/>
    <property type="match status" value="1"/>
</dbReference>
<dbReference type="AlphaFoldDB" id="A0A7X6R5R8"/>
<dbReference type="RefSeq" id="WP_062972279.1">
    <property type="nucleotide sequence ID" value="NZ_JAAXOS010000013.1"/>
</dbReference>